<keyword evidence="2" id="KW-1185">Reference proteome</keyword>
<reference evidence="1" key="1">
    <citation type="journal article" date="2014" name="Int. J. Syst. Evol. Microbiol.">
        <title>Complete genome sequence of Corynebacterium casei LMG S-19264T (=DSM 44701T), isolated from a smear-ripened cheese.</title>
        <authorList>
            <consortium name="US DOE Joint Genome Institute (JGI-PGF)"/>
            <person name="Walter F."/>
            <person name="Albersmeier A."/>
            <person name="Kalinowski J."/>
            <person name="Ruckert C."/>
        </authorList>
    </citation>
    <scope>NUCLEOTIDE SEQUENCE</scope>
    <source>
        <strain evidence="1">CGMCC 1.6293</strain>
    </source>
</reference>
<reference evidence="1" key="2">
    <citation type="submission" date="2020-09" db="EMBL/GenBank/DDBJ databases">
        <authorList>
            <person name="Sun Q."/>
            <person name="Zhou Y."/>
        </authorList>
    </citation>
    <scope>NUCLEOTIDE SEQUENCE</scope>
    <source>
        <strain evidence="1">CGMCC 1.6293</strain>
    </source>
</reference>
<sequence length="115" mass="12645">MPGSVYRSKRDRLTAGITVEDSPRKYLMADGLQDRFDRALVISADTDLNEAVNLTKAEAAGKQIDLVAPPKRKGRNSVALFEVTVGRVRRSLLPHQLVLAGKTITRPTEYDPPAT</sequence>
<proteinExistence type="predicted"/>
<dbReference type="Proteomes" id="UP000649829">
    <property type="component" value="Unassembled WGS sequence"/>
</dbReference>
<evidence type="ECO:0000313" key="1">
    <source>
        <dbReference type="EMBL" id="GGM17864.1"/>
    </source>
</evidence>
<dbReference type="AlphaFoldDB" id="A0A917TEL5"/>
<name>A0A917TEL5_9RHOB</name>
<protein>
    <recommendedName>
        <fullName evidence="3">NYN domain-containing protein</fullName>
    </recommendedName>
</protein>
<organism evidence="1 2">
    <name type="scientific">Pseudooceanicola nanhaiensis</name>
    <dbReference type="NCBI Taxonomy" id="375761"/>
    <lineage>
        <taxon>Bacteria</taxon>
        <taxon>Pseudomonadati</taxon>
        <taxon>Pseudomonadota</taxon>
        <taxon>Alphaproteobacteria</taxon>
        <taxon>Rhodobacterales</taxon>
        <taxon>Paracoccaceae</taxon>
        <taxon>Pseudooceanicola</taxon>
    </lineage>
</organism>
<dbReference type="EMBL" id="BMLF01000012">
    <property type="protein sequence ID" value="GGM17864.1"/>
    <property type="molecule type" value="Genomic_DNA"/>
</dbReference>
<gene>
    <name evidence="1" type="ORF">GCM10011534_44870</name>
</gene>
<accession>A0A917TEL5</accession>
<comment type="caution">
    <text evidence="1">The sequence shown here is derived from an EMBL/GenBank/DDBJ whole genome shotgun (WGS) entry which is preliminary data.</text>
</comment>
<evidence type="ECO:0008006" key="3">
    <source>
        <dbReference type="Google" id="ProtNLM"/>
    </source>
</evidence>
<evidence type="ECO:0000313" key="2">
    <source>
        <dbReference type="Proteomes" id="UP000649829"/>
    </source>
</evidence>